<dbReference type="RefSeq" id="WP_094394579.1">
    <property type="nucleotide sequence ID" value="NZ_CP059343.1"/>
</dbReference>
<accession>A0A7D7PXX1</accession>
<evidence type="ECO:0000313" key="4">
    <source>
        <dbReference type="Proteomes" id="UP000216825"/>
    </source>
</evidence>
<keyword evidence="2" id="KW-0732">Signal</keyword>
<feature type="region of interest" description="Disordered" evidence="1">
    <location>
        <begin position="24"/>
        <end position="99"/>
    </location>
</feature>
<protein>
    <recommendedName>
        <fullName evidence="5">Lipoprotein</fullName>
    </recommendedName>
</protein>
<dbReference type="Proteomes" id="UP000216825">
    <property type="component" value="Chromosome"/>
</dbReference>
<sequence length="273" mass="27994">MRSTRTLTLTTALVALPLLAGCGQGGQPAEATTAETSQTTAQTQAAGESEATPSARGTTSSNASRGDATSASPAETRMASAPEATGGQEGAGSSTLPTVADPCAGTCDETTRATVNHPKFGPMEVVAYTLTITPDTAPQGKRASYAVYQNGNPVGYVSSPESSSVITFGNGPAMGGQLWEVDRKNPVDKYGNVYFSSNSGVTVISPSDGGFDSHGTMPGAEDPQYPFQNAGVKIDSSGEPTVVQHVTDKNNNNADTGKTVDWTWDGSTFVAQK</sequence>
<evidence type="ECO:0000313" key="3">
    <source>
        <dbReference type="EMBL" id="QMS55776.1"/>
    </source>
</evidence>
<keyword evidence="4" id="KW-1185">Reference proteome</keyword>
<evidence type="ECO:0000256" key="2">
    <source>
        <dbReference type="SAM" id="SignalP"/>
    </source>
</evidence>
<name>A0A7D7PXX1_KOCVA</name>
<evidence type="ECO:0000256" key="1">
    <source>
        <dbReference type="SAM" id="MobiDB-lite"/>
    </source>
</evidence>
<feature type="compositionally biased region" description="Low complexity" evidence="1">
    <location>
        <begin position="29"/>
        <end position="52"/>
    </location>
</feature>
<dbReference type="PROSITE" id="PS51257">
    <property type="entry name" value="PROKAR_LIPOPROTEIN"/>
    <property type="match status" value="1"/>
</dbReference>
<feature type="signal peptide" evidence="2">
    <location>
        <begin position="1"/>
        <end position="20"/>
    </location>
</feature>
<organism evidence="3 4">
    <name type="scientific">Kocuria varians</name>
    <name type="common">Micrococcus varians</name>
    <dbReference type="NCBI Taxonomy" id="1272"/>
    <lineage>
        <taxon>Bacteria</taxon>
        <taxon>Bacillati</taxon>
        <taxon>Actinomycetota</taxon>
        <taxon>Actinomycetes</taxon>
        <taxon>Micrococcales</taxon>
        <taxon>Micrococcaceae</taxon>
        <taxon>Kocuria</taxon>
    </lineage>
</organism>
<feature type="chain" id="PRO_5039598365" description="Lipoprotein" evidence="2">
    <location>
        <begin position="21"/>
        <end position="273"/>
    </location>
</feature>
<gene>
    <name evidence="3" type="ORF">CIB50_0000469</name>
</gene>
<reference evidence="3 4" key="2">
    <citation type="submission" date="2020-07" db="EMBL/GenBank/DDBJ databases">
        <title>Genome of starter culture bacteria Kocuria salsicia reveals its technological properties and safety for usage in meat industry.</title>
        <authorList>
            <person name="Michael M."/>
            <person name="Konstantin K."/>
            <person name="Evgenii K."/>
            <person name="Galina S."/>
            <person name="Oksana K."/>
            <person name="Andrei L."/>
        </authorList>
    </citation>
    <scope>NUCLEOTIDE SEQUENCE [LARGE SCALE GENOMIC DNA]</scope>
    <source>
        <strain evidence="3 4">80</strain>
    </source>
</reference>
<dbReference type="EMBL" id="CP059343">
    <property type="protein sequence ID" value="QMS55776.1"/>
    <property type="molecule type" value="Genomic_DNA"/>
</dbReference>
<dbReference type="KEGG" id="kvr:CIB50_0000469"/>
<proteinExistence type="predicted"/>
<feature type="compositionally biased region" description="Polar residues" evidence="1">
    <location>
        <begin position="55"/>
        <end position="73"/>
    </location>
</feature>
<evidence type="ECO:0008006" key="5">
    <source>
        <dbReference type="Google" id="ProtNLM"/>
    </source>
</evidence>
<reference evidence="4" key="1">
    <citation type="submission" date="2017-08" db="EMBL/GenBank/DDBJ databases">
        <title>Draft Genome Sequence of Kocuria varians 80.</title>
        <authorList>
            <person name="Minaev M."/>
            <person name="Kurbakov K.A."/>
            <person name="Solodovnikova G.I."/>
            <person name="Kuznetsova O.A."/>
            <person name="Lisitsyn A.B."/>
        </authorList>
    </citation>
    <scope>NUCLEOTIDE SEQUENCE [LARGE SCALE GENOMIC DNA]</scope>
    <source>
        <strain evidence="4">80</strain>
    </source>
</reference>
<dbReference type="AlphaFoldDB" id="A0A7D7PXX1"/>